<evidence type="ECO:0000259" key="1">
    <source>
        <dbReference type="PROSITE" id="PS51094"/>
    </source>
</evidence>
<dbReference type="InterPro" id="IPR051541">
    <property type="entry name" value="PTS_SugarTrans_NitroReg"/>
</dbReference>
<dbReference type="AlphaFoldDB" id="A0A1I3JRV2"/>
<keyword evidence="3" id="KW-1185">Reference proteome</keyword>
<dbReference type="EMBL" id="FORI01000003">
    <property type="protein sequence ID" value="SFI62977.1"/>
    <property type="molecule type" value="Genomic_DNA"/>
</dbReference>
<dbReference type="OrthoDB" id="359341at2"/>
<dbReference type="Pfam" id="PF00359">
    <property type="entry name" value="PTS_EIIA_2"/>
    <property type="match status" value="1"/>
</dbReference>
<protein>
    <submittedName>
        <fullName evidence="2">PTS system, nitrogen regulatory IIA component</fullName>
    </submittedName>
</protein>
<dbReference type="Proteomes" id="UP000182737">
    <property type="component" value="Unassembled WGS sequence"/>
</dbReference>
<dbReference type="PROSITE" id="PS51094">
    <property type="entry name" value="PTS_EIIA_TYPE_2"/>
    <property type="match status" value="1"/>
</dbReference>
<gene>
    <name evidence="2" type="ORF">SAMN04487775_103206</name>
</gene>
<evidence type="ECO:0000313" key="3">
    <source>
        <dbReference type="Proteomes" id="UP000182737"/>
    </source>
</evidence>
<reference evidence="3" key="1">
    <citation type="submission" date="2016-10" db="EMBL/GenBank/DDBJ databases">
        <authorList>
            <person name="Varghese N."/>
            <person name="Submissions S."/>
        </authorList>
    </citation>
    <scope>NUCLEOTIDE SEQUENCE [LARGE SCALE GENOMIC DNA]</scope>
    <source>
        <strain evidence="3">XBD1002</strain>
    </source>
</reference>
<dbReference type="InterPro" id="IPR002178">
    <property type="entry name" value="PTS_EIIA_type-2_dom"/>
</dbReference>
<dbReference type="CDD" id="cd00211">
    <property type="entry name" value="PTS_IIA_fru"/>
    <property type="match status" value="1"/>
</dbReference>
<organism evidence="2 3">
    <name type="scientific">Treponema bryantii</name>
    <dbReference type="NCBI Taxonomy" id="163"/>
    <lineage>
        <taxon>Bacteria</taxon>
        <taxon>Pseudomonadati</taxon>
        <taxon>Spirochaetota</taxon>
        <taxon>Spirochaetia</taxon>
        <taxon>Spirochaetales</taxon>
        <taxon>Treponemataceae</taxon>
        <taxon>Treponema</taxon>
    </lineage>
</organism>
<dbReference type="SUPFAM" id="SSF55804">
    <property type="entry name" value="Phoshotransferase/anion transport protein"/>
    <property type="match status" value="1"/>
</dbReference>
<dbReference type="RefSeq" id="WP_074931048.1">
    <property type="nucleotide sequence ID" value="NZ_FORI01000003.1"/>
</dbReference>
<name>A0A1I3JRV2_9SPIR</name>
<dbReference type="Gene3D" id="3.40.930.10">
    <property type="entry name" value="Mannitol-specific EII, Chain A"/>
    <property type="match status" value="1"/>
</dbReference>
<proteinExistence type="predicted"/>
<feature type="domain" description="PTS EIIA type-2" evidence="1">
    <location>
        <begin position="4"/>
        <end position="154"/>
    </location>
</feature>
<evidence type="ECO:0000313" key="2">
    <source>
        <dbReference type="EMBL" id="SFI62977.1"/>
    </source>
</evidence>
<dbReference type="PANTHER" id="PTHR47738">
    <property type="entry name" value="PTS SYSTEM FRUCTOSE-LIKE EIIA COMPONENT-RELATED"/>
    <property type="match status" value="1"/>
</dbReference>
<sequence length="156" mass="17336">MLSSFISPASIKVALESTEKEECFAELLEVLVAKHPELNRKEAMDALIAREEKMSTAVLPFVAVPHALCNSAGDTLVAVGISRSGIEFDSPEPETNPDHPVVNVIFEILFEEKDTETHLHVLRDILQLVSNKDFVNNVLQAKTSQEVYDLIESMEM</sequence>
<dbReference type="InterPro" id="IPR016152">
    <property type="entry name" value="PTrfase/Anion_transptr"/>
</dbReference>
<accession>A0A1I3JRV2</accession>